<reference evidence="1 2" key="1">
    <citation type="submission" date="2018-08" db="EMBL/GenBank/DDBJ databases">
        <title>Genomic investigation of the strawberry pathogen Phytophthora fragariae indicates pathogenicity is determined by transcriptional variation in three key races.</title>
        <authorList>
            <person name="Adams T.M."/>
            <person name="Armitage A.D."/>
            <person name="Sobczyk M.K."/>
            <person name="Bates H.J."/>
            <person name="Dunwell J.M."/>
            <person name="Nellist C.F."/>
            <person name="Harrison R.J."/>
        </authorList>
    </citation>
    <scope>NUCLEOTIDE SEQUENCE [LARGE SCALE GENOMIC DNA]</scope>
    <source>
        <strain evidence="1 2">SCRP333</strain>
    </source>
</reference>
<organism evidence="1 2">
    <name type="scientific">Phytophthora rubi</name>
    <dbReference type="NCBI Taxonomy" id="129364"/>
    <lineage>
        <taxon>Eukaryota</taxon>
        <taxon>Sar</taxon>
        <taxon>Stramenopiles</taxon>
        <taxon>Oomycota</taxon>
        <taxon>Peronosporomycetes</taxon>
        <taxon>Peronosporales</taxon>
        <taxon>Peronosporaceae</taxon>
        <taxon>Phytophthora</taxon>
    </lineage>
</organism>
<name>A0A6A4BGL6_9STRA</name>
<accession>A0A6A4BGL6</accession>
<dbReference type="Proteomes" id="UP000434957">
    <property type="component" value="Unassembled WGS sequence"/>
</dbReference>
<comment type="caution">
    <text evidence="1">The sequence shown here is derived from an EMBL/GenBank/DDBJ whole genome shotgun (WGS) entry which is preliminary data.</text>
</comment>
<evidence type="ECO:0000313" key="2">
    <source>
        <dbReference type="Proteomes" id="UP000434957"/>
    </source>
</evidence>
<keyword evidence="2" id="KW-1185">Reference proteome</keyword>
<protein>
    <submittedName>
        <fullName evidence="1">Uncharacterized protein</fullName>
    </submittedName>
</protein>
<dbReference type="EMBL" id="QXFT01005956">
    <property type="protein sequence ID" value="KAE9270582.1"/>
    <property type="molecule type" value="Genomic_DNA"/>
</dbReference>
<evidence type="ECO:0000313" key="1">
    <source>
        <dbReference type="EMBL" id="KAE9270582.1"/>
    </source>
</evidence>
<proteinExistence type="predicted"/>
<gene>
    <name evidence="1" type="ORF">PR003_g30772</name>
</gene>
<sequence length="87" mass="9677">MRACTKVLWPDLAFIVQFDRIAKSKYQVHMKLFHAVLVAAVLCMAQSGVKAEENAAEVGPGVLPPPNKDWNSHPECRGSVYDRACQH</sequence>
<dbReference type="AlphaFoldDB" id="A0A6A4BGL6"/>